<organism evidence="1 2">
    <name type="scientific">Chaetomium tenue</name>
    <dbReference type="NCBI Taxonomy" id="1854479"/>
    <lineage>
        <taxon>Eukaryota</taxon>
        <taxon>Fungi</taxon>
        <taxon>Dikarya</taxon>
        <taxon>Ascomycota</taxon>
        <taxon>Pezizomycotina</taxon>
        <taxon>Sordariomycetes</taxon>
        <taxon>Sordariomycetidae</taxon>
        <taxon>Sordariales</taxon>
        <taxon>Chaetomiaceae</taxon>
        <taxon>Chaetomium</taxon>
    </lineage>
</organism>
<dbReference type="Proteomes" id="UP000724584">
    <property type="component" value="Unassembled WGS sequence"/>
</dbReference>
<reference evidence="1 2" key="1">
    <citation type="journal article" date="2021" name="Nat. Commun.">
        <title>Genetic determinants of endophytism in the Arabidopsis root mycobiome.</title>
        <authorList>
            <person name="Mesny F."/>
            <person name="Miyauchi S."/>
            <person name="Thiergart T."/>
            <person name="Pickel B."/>
            <person name="Atanasova L."/>
            <person name="Karlsson M."/>
            <person name="Huettel B."/>
            <person name="Barry K.W."/>
            <person name="Haridas S."/>
            <person name="Chen C."/>
            <person name="Bauer D."/>
            <person name="Andreopoulos W."/>
            <person name="Pangilinan J."/>
            <person name="LaButti K."/>
            <person name="Riley R."/>
            <person name="Lipzen A."/>
            <person name="Clum A."/>
            <person name="Drula E."/>
            <person name="Henrissat B."/>
            <person name="Kohler A."/>
            <person name="Grigoriev I.V."/>
            <person name="Martin F.M."/>
            <person name="Hacquard S."/>
        </authorList>
    </citation>
    <scope>NUCLEOTIDE SEQUENCE [LARGE SCALE GENOMIC DNA]</scope>
    <source>
        <strain evidence="1 2">MPI-SDFR-AT-0079</strain>
    </source>
</reference>
<gene>
    <name evidence="1" type="ORF">F5144DRAFT_215181</name>
</gene>
<proteinExistence type="predicted"/>
<comment type="caution">
    <text evidence="1">The sequence shown here is derived from an EMBL/GenBank/DDBJ whole genome shotgun (WGS) entry which is preliminary data.</text>
</comment>
<accession>A0ACB7P859</accession>
<protein>
    <submittedName>
        <fullName evidence="1">Uncharacterized protein</fullName>
    </submittedName>
</protein>
<name>A0ACB7P859_9PEZI</name>
<sequence>MDVDMVTDAAQPAPVPAPTTPASAGSPGTLKHGEPRRRNRPALSCIQCRTRKIRCDRNEPCASCMKSKIVNCTYEEARRPKPRLWRLSPAPAAGHHHPELSPTSADERAAANSAFTFRDMALPVPPPTSNPPCAGSGSGAAPPHGKTPEPRQAASPRSLPQMHHAEPGAGTSGPLGNTTALAERVRQLEQQLADALKRPDYGSPSARSAHQTLSPDLGPSSRPSKVNSLVNGEKLVGHPFQAPPCLSDSAVVPIAKHPIPISVSVAIDYWLEHFPLAVNIAARIESDKSSEAYFTLQRCRDLGNTIQSTKAWSSTPPQLGKSIPPKDAALQLVDAYFRTFESVYRIIHRPTFWQGCQEYWDNPTNADPAFVVQLQLCMAIGACFQDDVVALRRSAIQWVREAQVWLVSPTEKSLVSFAGLQVMCLLHMARETCGIEGDMVWISAGSLLRTAMFLGLHRDPDNLPHTSVFSAEMRRRLWASVLEIVLQSSLDSGAPPLLNLSDFDTRPPSNYDDDQLAEHAKFPSIPRPPNAFTETTVQIALLRSFPVRLAIAQYVNHFSSPATFEETLKWNTELTNACRALSATFQPFYDPAGILPKRLSLFQLRLAEHMVHRFFLALNHPWLWSAHNNPTYYFARKMCVETSLKLYRAIATGSPAGDSGTASQSDDFTRLATCGYGAFRAVPTLAVLTICLELLWQVQEDRSFRQSMNIDHPPDRPAQPGSEADVGNSVGMGIGSGAAPRLELLEAVKYSIGWTERRVRCGETNVKGYILFSALLCQVQALQRGASDAEVERSVLTVVGEELNRCLLLLRDAAGRDPSFAVKGGEATHDKKGSGWGAAWGPEDAQRTRGFNSIFNIHDADFFIGT</sequence>
<evidence type="ECO:0000313" key="2">
    <source>
        <dbReference type="Proteomes" id="UP000724584"/>
    </source>
</evidence>
<dbReference type="EMBL" id="JAGIZQ010000004">
    <property type="protein sequence ID" value="KAH6631331.1"/>
    <property type="molecule type" value="Genomic_DNA"/>
</dbReference>
<keyword evidence="2" id="KW-1185">Reference proteome</keyword>
<evidence type="ECO:0000313" key="1">
    <source>
        <dbReference type="EMBL" id="KAH6631331.1"/>
    </source>
</evidence>